<name>A0A179HX81_PURLI</name>
<dbReference type="AlphaFoldDB" id="A0A179HX81"/>
<accession>A0A179HX81</accession>
<reference evidence="4" key="1">
    <citation type="submission" date="2015-05" db="EMBL/GenBank/DDBJ databases">
        <authorList>
            <person name="Wang D.B."/>
            <person name="Wang M."/>
        </authorList>
    </citation>
    <scope>NUCLEOTIDE SEQUENCE</scope>
    <source>
        <strain evidence="4">36-1</strain>
    </source>
</reference>
<reference evidence="3 5" key="3">
    <citation type="submission" date="2016-02" db="EMBL/GenBank/DDBJ databases">
        <title>Biosynthesis of antibiotic leucinostatins and their inhibition on Phytophthora in bio-control Purpureocillium lilacinum.</title>
        <authorList>
            <person name="Wang G."/>
            <person name="Liu Z."/>
            <person name="Lin R."/>
            <person name="Li E."/>
            <person name="Mao Z."/>
            <person name="Ling J."/>
            <person name="Yin W."/>
            <person name="Xie B."/>
        </authorList>
    </citation>
    <scope>NUCLEOTIDE SEQUENCE [LARGE SCALE GENOMIC DNA]</scope>
    <source>
        <strain evidence="3">PLFJ-1</strain>
    </source>
</reference>
<dbReference type="Proteomes" id="UP000245956">
    <property type="component" value="Unassembled WGS sequence"/>
</dbReference>
<evidence type="ECO:0000313" key="4">
    <source>
        <dbReference type="EMBL" id="PWI70562.1"/>
    </source>
</evidence>
<evidence type="ECO:0000313" key="7">
    <source>
        <dbReference type="Proteomes" id="UP001287286"/>
    </source>
</evidence>
<reference evidence="2 7" key="5">
    <citation type="journal article" date="2024" name="Microbiol. Resour. Announc.">
        <title>Genome annotations for the ascomycete fungi Trichoderma harzianum, Trichoderma aggressivum, and Purpureocillium lilacinum.</title>
        <authorList>
            <person name="Beijen E.P.W."/>
            <person name="Ohm R.A."/>
        </authorList>
    </citation>
    <scope>NUCLEOTIDE SEQUENCE [LARGE SCALE GENOMIC DNA]</scope>
    <source>
        <strain evidence="2 7">CBS 150709</strain>
    </source>
</reference>
<evidence type="ECO:0000313" key="5">
    <source>
        <dbReference type="Proteomes" id="UP000078340"/>
    </source>
</evidence>
<evidence type="ECO:0000313" key="3">
    <source>
        <dbReference type="EMBL" id="OAQ94634.1"/>
    </source>
</evidence>
<organism evidence="3 5">
    <name type="scientific">Purpureocillium lilacinum</name>
    <name type="common">Paecilomyces lilacinus</name>
    <dbReference type="NCBI Taxonomy" id="33203"/>
    <lineage>
        <taxon>Eukaryota</taxon>
        <taxon>Fungi</taxon>
        <taxon>Dikarya</taxon>
        <taxon>Ascomycota</taxon>
        <taxon>Pezizomycotina</taxon>
        <taxon>Sordariomycetes</taxon>
        <taxon>Hypocreomycetidae</taxon>
        <taxon>Hypocreales</taxon>
        <taxon>Ophiocordycipitaceae</taxon>
        <taxon>Purpureocillium</taxon>
    </lineage>
</organism>
<keyword evidence="7" id="KW-1185">Reference proteome</keyword>
<evidence type="ECO:0000256" key="1">
    <source>
        <dbReference type="SAM" id="MobiDB-lite"/>
    </source>
</evidence>
<dbReference type="EMBL" id="LCWV01000009">
    <property type="protein sequence ID" value="PWI70562.1"/>
    <property type="molecule type" value="Genomic_DNA"/>
</dbReference>
<feature type="region of interest" description="Disordered" evidence="1">
    <location>
        <begin position="1"/>
        <end position="35"/>
    </location>
</feature>
<protein>
    <submittedName>
        <fullName evidence="3">Uncharacterized protein</fullName>
    </submittedName>
</protein>
<dbReference type="EMBL" id="JAWRVI010000019">
    <property type="protein sequence ID" value="KAK4089530.1"/>
    <property type="molecule type" value="Genomic_DNA"/>
</dbReference>
<evidence type="ECO:0000313" key="2">
    <source>
        <dbReference type="EMBL" id="KAK4089530.1"/>
    </source>
</evidence>
<dbReference type="Proteomes" id="UP001287286">
    <property type="component" value="Unassembled WGS sequence"/>
</dbReference>
<gene>
    <name evidence="4" type="ORF">PCL_12961</name>
    <name evidence="2" type="ORF">Purlil1_6099</name>
    <name evidence="3" type="ORF">VFPFJ_00743</name>
</gene>
<reference evidence="4 6" key="2">
    <citation type="journal article" date="2016" name="Front. Microbiol.">
        <title>Genome and transcriptome sequences reveal the specific parasitism of the nematophagous Purpureocillium lilacinum 36-1.</title>
        <authorList>
            <person name="Xie J."/>
            <person name="Li S."/>
            <person name="Mo C."/>
            <person name="Xiao X."/>
            <person name="Peng D."/>
            <person name="Wang G."/>
            <person name="Xiao Y."/>
        </authorList>
    </citation>
    <scope>NUCLEOTIDE SEQUENCE [LARGE SCALE GENOMIC DNA]</scope>
    <source>
        <strain evidence="4 6">36-1</strain>
    </source>
</reference>
<proteinExistence type="predicted"/>
<comment type="caution">
    <text evidence="3">The sequence shown here is derived from an EMBL/GenBank/DDBJ whole genome shotgun (WGS) entry which is preliminary data.</text>
</comment>
<reference evidence="2" key="4">
    <citation type="submission" date="2023-11" db="EMBL/GenBank/DDBJ databases">
        <authorList>
            <person name="Beijen E."/>
            <person name="Ohm R.A."/>
        </authorList>
    </citation>
    <scope>NUCLEOTIDE SEQUENCE</scope>
    <source>
        <strain evidence="2">CBS 150709</strain>
    </source>
</reference>
<dbReference type="EMBL" id="LSBI01000001">
    <property type="protein sequence ID" value="OAQ94634.1"/>
    <property type="molecule type" value="Genomic_DNA"/>
</dbReference>
<sequence length="168" mass="18942">MSENKAPKTGASELAENGTTAQSSSANDENSQPEKLYYTGRQTMILMRLEVDACGSMSVEKSDYPPPTLTRDEMEAINKMEWSCSREELARLPIFTDLEEAMLDNVRAKIKSDKEAEYAGIKRSVSYMEFDVREHGHDLVSLKCQLASALQRIHDLERIHLDKIEAAL</sequence>
<evidence type="ECO:0000313" key="6">
    <source>
        <dbReference type="Proteomes" id="UP000245956"/>
    </source>
</evidence>
<dbReference type="Proteomes" id="UP000078340">
    <property type="component" value="Unassembled WGS sequence"/>
</dbReference>
<feature type="compositionally biased region" description="Polar residues" evidence="1">
    <location>
        <begin position="17"/>
        <end position="30"/>
    </location>
</feature>